<evidence type="ECO:0000313" key="5">
    <source>
        <dbReference type="Proteomes" id="UP000434957"/>
    </source>
</evidence>
<protein>
    <recommendedName>
        <fullName evidence="6">CDR ABC transporter domain-containing protein</fullName>
    </recommendedName>
</protein>
<reference evidence="2 4" key="1">
    <citation type="submission" date="2018-09" db="EMBL/GenBank/DDBJ databases">
        <title>Genomic investigation of the strawberry pathogen Phytophthora fragariae indicates pathogenicity is determined by transcriptional variation in three key races.</title>
        <authorList>
            <person name="Adams T.M."/>
            <person name="Armitage A.D."/>
            <person name="Sobczyk M.K."/>
            <person name="Bates H.J."/>
            <person name="Dunwell J.M."/>
            <person name="Nellist C.F."/>
            <person name="Harrison R.J."/>
        </authorList>
    </citation>
    <scope>NUCLEOTIDE SEQUENCE [LARGE SCALE GENOMIC DNA]</scope>
    <source>
        <strain evidence="2 4">SCRP249</strain>
        <strain evidence="3 5">SCRP333</strain>
    </source>
</reference>
<sequence>KYNWDDRWANFGYVFVAIFVFRVLSMLSLRFINHTKR</sequence>
<accession>A0A6A3NB01</accession>
<dbReference type="Proteomes" id="UP000434957">
    <property type="component" value="Unassembled WGS sequence"/>
</dbReference>
<comment type="caution">
    <text evidence="2">The sequence shown here is derived from an EMBL/GenBank/DDBJ whole genome shotgun (WGS) entry which is preliminary data.</text>
</comment>
<keyword evidence="5" id="KW-1185">Reference proteome</keyword>
<evidence type="ECO:0000313" key="3">
    <source>
        <dbReference type="EMBL" id="KAE9343901.1"/>
    </source>
</evidence>
<evidence type="ECO:0000256" key="1">
    <source>
        <dbReference type="SAM" id="Phobius"/>
    </source>
</evidence>
<dbReference type="Proteomes" id="UP000429607">
    <property type="component" value="Unassembled WGS sequence"/>
</dbReference>
<name>A0A6A3NB01_9STRA</name>
<dbReference type="AlphaFoldDB" id="A0A6A3NB01"/>
<dbReference type="EMBL" id="QXFV01000409">
    <property type="protein sequence ID" value="KAE9038442.1"/>
    <property type="molecule type" value="Genomic_DNA"/>
</dbReference>
<feature type="transmembrane region" description="Helical" evidence="1">
    <location>
        <begin position="12"/>
        <end position="32"/>
    </location>
</feature>
<evidence type="ECO:0000313" key="4">
    <source>
        <dbReference type="Proteomes" id="UP000429607"/>
    </source>
</evidence>
<feature type="non-terminal residue" evidence="2">
    <location>
        <position position="1"/>
    </location>
</feature>
<keyword evidence="1" id="KW-0472">Membrane</keyword>
<keyword evidence="1" id="KW-0812">Transmembrane</keyword>
<organism evidence="2 4">
    <name type="scientific">Phytophthora rubi</name>
    <dbReference type="NCBI Taxonomy" id="129364"/>
    <lineage>
        <taxon>Eukaryota</taxon>
        <taxon>Sar</taxon>
        <taxon>Stramenopiles</taxon>
        <taxon>Oomycota</taxon>
        <taxon>Peronosporomycetes</taxon>
        <taxon>Peronosporales</taxon>
        <taxon>Peronosporaceae</taxon>
        <taxon>Phytophthora</taxon>
    </lineage>
</organism>
<proteinExistence type="predicted"/>
<gene>
    <name evidence="2" type="ORF">PR001_g7946</name>
    <name evidence="3" type="ORF">PR003_g8729</name>
</gene>
<dbReference type="EMBL" id="QXFT01000440">
    <property type="protein sequence ID" value="KAE9343901.1"/>
    <property type="molecule type" value="Genomic_DNA"/>
</dbReference>
<keyword evidence="1" id="KW-1133">Transmembrane helix</keyword>
<evidence type="ECO:0000313" key="2">
    <source>
        <dbReference type="EMBL" id="KAE9038442.1"/>
    </source>
</evidence>
<evidence type="ECO:0008006" key="6">
    <source>
        <dbReference type="Google" id="ProtNLM"/>
    </source>
</evidence>